<protein>
    <submittedName>
        <fullName evidence="1">Uncharacterized protein</fullName>
    </submittedName>
</protein>
<name>A0AAV6J561_9ERIC</name>
<evidence type="ECO:0000313" key="1">
    <source>
        <dbReference type="EMBL" id="KAG5534902.1"/>
    </source>
</evidence>
<sequence length="75" mass="8567">MHCFSPHWKKIGRIATLEFFLQFHISAMSLICNVYVSGNCASRTRASREFYLNTEEFIDAVAQELISKLQTPAVV</sequence>
<dbReference type="AlphaFoldDB" id="A0AAV6J561"/>
<gene>
    <name evidence="1" type="ORF">RHGRI_022873</name>
</gene>
<dbReference type="Proteomes" id="UP000823749">
    <property type="component" value="Chromosome 8"/>
</dbReference>
<proteinExistence type="predicted"/>
<evidence type="ECO:0000313" key="2">
    <source>
        <dbReference type="Proteomes" id="UP000823749"/>
    </source>
</evidence>
<accession>A0AAV6J561</accession>
<organism evidence="1 2">
    <name type="scientific">Rhododendron griersonianum</name>
    <dbReference type="NCBI Taxonomy" id="479676"/>
    <lineage>
        <taxon>Eukaryota</taxon>
        <taxon>Viridiplantae</taxon>
        <taxon>Streptophyta</taxon>
        <taxon>Embryophyta</taxon>
        <taxon>Tracheophyta</taxon>
        <taxon>Spermatophyta</taxon>
        <taxon>Magnoliopsida</taxon>
        <taxon>eudicotyledons</taxon>
        <taxon>Gunneridae</taxon>
        <taxon>Pentapetalae</taxon>
        <taxon>asterids</taxon>
        <taxon>Ericales</taxon>
        <taxon>Ericaceae</taxon>
        <taxon>Ericoideae</taxon>
        <taxon>Rhodoreae</taxon>
        <taxon>Rhododendron</taxon>
    </lineage>
</organism>
<reference evidence="1" key="1">
    <citation type="submission" date="2020-08" db="EMBL/GenBank/DDBJ databases">
        <title>Plant Genome Project.</title>
        <authorList>
            <person name="Zhang R.-G."/>
        </authorList>
    </citation>
    <scope>NUCLEOTIDE SEQUENCE</scope>
    <source>
        <strain evidence="1">WSP0</strain>
        <tissue evidence="1">Leaf</tissue>
    </source>
</reference>
<dbReference type="EMBL" id="JACTNZ010000008">
    <property type="protein sequence ID" value="KAG5534902.1"/>
    <property type="molecule type" value="Genomic_DNA"/>
</dbReference>
<comment type="caution">
    <text evidence="1">The sequence shown here is derived from an EMBL/GenBank/DDBJ whole genome shotgun (WGS) entry which is preliminary data.</text>
</comment>
<keyword evidence="2" id="KW-1185">Reference proteome</keyword>